<keyword evidence="12" id="KW-0460">Magnesium</keyword>
<evidence type="ECO:0000256" key="2">
    <source>
        <dbReference type="ARBA" id="ARBA00004443"/>
    </source>
</evidence>
<evidence type="ECO:0000313" key="20">
    <source>
        <dbReference type="EMBL" id="KAG7660939.1"/>
    </source>
</evidence>
<evidence type="ECO:0000256" key="17">
    <source>
        <dbReference type="ARBA" id="ARBA00023264"/>
    </source>
</evidence>
<comment type="cofactor">
    <cofactor evidence="1">
        <name>Mg(2+)</name>
        <dbReference type="ChEBI" id="CHEBI:18420"/>
    </cofactor>
</comment>
<keyword evidence="17" id="KW-1208">Phospholipid metabolism</keyword>
<keyword evidence="21" id="KW-1185">Reference proteome</keyword>
<keyword evidence="16" id="KW-0594">Phospholipid biosynthesis</keyword>
<evidence type="ECO:0000256" key="13">
    <source>
        <dbReference type="ARBA" id="ARBA00023098"/>
    </source>
</evidence>
<accession>A0A8J5QF51</accession>
<keyword evidence="14" id="KW-0496">Mitochondrion</keyword>
<dbReference type="EMBL" id="JAGSYN010000272">
    <property type="protein sequence ID" value="KAG7660939.1"/>
    <property type="molecule type" value="Genomic_DNA"/>
</dbReference>
<evidence type="ECO:0000256" key="15">
    <source>
        <dbReference type="ARBA" id="ARBA00023136"/>
    </source>
</evidence>
<keyword evidence="13" id="KW-0443">Lipid metabolism</keyword>
<evidence type="ECO:0000313" key="21">
    <source>
        <dbReference type="Proteomes" id="UP000694255"/>
    </source>
</evidence>
<evidence type="ECO:0000256" key="1">
    <source>
        <dbReference type="ARBA" id="ARBA00001946"/>
    </source>
</evidence>
<keyword evidence="15" id="KW-0472">Membrane</keyword>
<evidence type="ECO:0000256" key="6">
    <source>
        <dbReference type="ARBA" id="ARBA00012487"/>
    </source>
</evidence>
<gene>
    <name evidence="20" type="ORF">J8A68_005614</name>
</gene>
<evidence type="ECO:0000256" key="5">
    <source>
        <dbReference type="ARBA" id="ARBA00005458"/>
    </source>
</evidence>
<dbReference type="Proteomes" id="UP000694255">
    <property type="component" value="Unassembled WGS sequence"/>
</dbReference>
<evidence type="ECO:0000256" key="11">
    <source>
        <dbReference type="ARBA" id="ARBA00022792"/>
    </source>
</evidence>
<dbReference type="GO" id="GO:0016024">
    <property type="term" value="P:CDP-diacylglycerol biosynthetic process"/>
    <property type="evidence" value="ECO:0007669"/>
    <property type="project" value="UniProtKB-UniPathway"/>
</dbReference>
<dbReference type="GO" id="GO:0004605">
    <property type="term" value="F:phosphatidate cytidylyltransferase activity"/>
    <property type="evidence" value="ECO:0007669"/>
    <property type="project" value="UniProtKB-EC"/>
</dbReference>
<dbReference type="PANTHER" id="PTHR13619:SF0">
    <property type="entry name" value="PHOSPHATIDATE CYTIDYLYLTRANSFERASE, MITOCHONDRIAL"/>
    <property type="match status" value="1"/>
</dbReference>
<keyword evidence="8" id="KW-0444">Lipid biosynthesis</keyword>
<name>A0A8J5QF51_9ASCO</name>
<protein>
    <recommendedName>
        <fullName evidence="7">Phosphatidate cytidylyltransferase, mitochondrial</fullName>
        <ecNumber evidence="6">2.7.7.41</ecNumber>
    </recommendedName>
    <alternativeName>
        <fullName evidence="18">CDP-diacylglycerol synthase</fullName>
    </alternativeName>
</protein>
<evidence type="ECO:0000256" key="16">
    <source>
        <dbReference type="ARBA" id="ARBA00023209"/>
    </source>
</evidence>
<dbReference type="GO" id="GO:0032049">
    <property type="term" value="P:cardiolipin biosynthetic process"/>
    <property type="evidence" value="ECO:0007669"/>
    <property type="project" value="InterPro"/>
</dbReference>
<evidence type="ECO:0000256" key="8">
    <source>
        <dbReference type="ARBA" id="ARBA00022516"/>
    </source>
</evidence>
<evidence type="ECO:0000256" key="12">
    <source>
        <dbReference type="ARBA" id="ARBA00022842"/>
    </source>
</evidence>
<keyword evidence="9" id="KW-0808">Transferase</keyword>
<dbReference type="GeneID" id="73472414"/>
<comment type="subcellular location">
    <subcellularLocation>
        <location evidence="2">Mitochondrion inner membrane</location>
        <topology evidence="2">Peripheral membrane protein</topology>
        <orientation evidence="2">Matrix side</orientation>
    </subcellularLocation>
</comment>
<dbReference type="AlphaFoldDB" id="A0A8J5QF51"/>
<evidence type="ECO:0000256" key="9">
    <source>
        <dbReference type="ARBA" id="ARBA00022679"/>
    </source>
</evidence>
<dbReference type="UniPathway" id="UPA00557">
    <property type="reaction ID" value="UER00614"/>
</dbReference>
<comment type="pathway">
    <text evidence="4">Lipid metabolism.</text>
</comment>
<dbReference type="InterPro" id="IPR015222">
    <property type="entry name" value="Tam41"/>
</dbReference>
<dbReference type="EC" id="2.7.7.41" evidence="6"/>
<evidence type="ECO:0000256" key="19">
    <source>
        <dbReference type="SAM" id="MobiDB-lite"/>
    </source>
</evidence>
<comment type="caution">
    <text evidence="20">The sequence shown here is derived from an EMBL/GenBank/DDBJ whole genome shotgun (WGS) entry which is preliminary data.</text>
</comment>
<comment type="pathway">
    <text evidence="3">Phospholipid metabolism; CDP-diacylglycerol biosynthesis; CDP-diacylglycerol from sn-glycerol 3-phosphate: step 3/3.</text>
</comment>
<evidence type="ECO:0000256" key="7">
    <source>
        <dbReference type="ARBA" id="ARBA00018337"/>
    </source>
</evidence>
<dbReference type="Pfam" id="PF09139">
    <property type="entry name" value="Tam41_Mmp37"/>
    <property type="match status" value="1"/>
</dbReference>
<dbReference type="RefSeq" id="XP_049261172.1">
    <property type="nucleotide sequence ID" value="XM_049409700.1"/>
</dbReference>
<feature type="compositionally biased region" description="Low complexity" evidence="19">
    <location>
        <begin position="134"/>
        <end position="152"/>
    </location>
</feature>
<evidence type="ECO:0000256" key="3">
    <source>
        <dbReference type="ARBA" id="ARBA00005119"/>
    </source>
</evidence>
<proteinExistence type="inferred from homology"/>
<sequence>MNIIRCSSYQYRWNIITTTTYQPLIIRKWLSTVTSTTTTTTSSSTTTTTTSDSGSSPRTTPYSDKHYQPIISEGFAGFDKLIIPKDFQAPNQELTVDPKSIKQQQLQSIVESFKGPIEVSIGYGSGILPQNGYSSTDTSDSDSSSISTTSSTNGTQLDFIHLVKNSQQFHQQNLKQFPEHYSFKSLSLIKLIQGNGIYFNPYVTINNHSIKYGIISLKSAFSDLCEWNSFYFAGRLQKPVNILLDHDIRLKFLNQYNLKTAMTVAIFILDKREFNEFDLYKTITQLSYLGDFRMYIGGENPNKIDNIVVKQYDYFKHLYEPILQYFIKNNYLVIVDNNQENRIFRKNLPNNYKIKLLSGLPLGFRQNLYKHYYEKSIKEIANDDKLGQNMIKVITKIIQISSIKQAIKGIFTAGLIKSLKYALAKQIKFWKGKLNKKG</sequence>
<comment type="similarity">
    <text evidence="5">Belongs to the TAM41 family.</text>
</comment>
<feature type="region of interest" description="Disordered" evidence="19">
    <location>
        <begin position="37"/>
        <end position="65"/>
    </location>
</feature>
<reference evidence="20 21" key="1">
    <citation type="journal article" date="2021" name="DNA Res.">
        <title>Genome analysis of Candida subhashii reveals its hybrid nature and dual mitochondrial genome conformations.</title>
        <authorList>
            <person name="Mixao V."/>
            <person name="Hegedusova E."/>
            <person name="Saus E."/>
            <person name="Pryszcz L.P."/>
            <person name="Cillingova A."/>
            <person name="Nosek J."/>
            <person name="Gabaldon T."/>
        </authorList>
    </citation>
    <scope>NUCLEOTIDE SEQUENCE [LARGE SCALE GENOMIC DNA]</scope>
    <source>
        <strain evidence="20 21">CBS 10753</strain>
    </source>
</reference>
<evidence type="ECO:0000256" key="18">
    <source>
        <dbReference type="ARBA" id="ARBA00029893"/>
    </source>
</evidence>
<evidence type="ECO:0000256" key="4">
    <source>
        <dbReference type="ARBA" id="ARBA00005189"/>
    </source>
</evidence>
<dbReference type="PIRSF" id="PIRSF028840">
    <property type="entry name" value="Mmp37"/>
    <property type="match status" value="1"/>
</dbReference>
<keyword evidence="10" id="KW-0548">Nucleotidyltransferase</keyword>
<feature type="compositionally biased region" description="Low complexity" evidence="19">
    <location>
        <begin position="37"/>
        <end position="60"/>
    </location>
</feature>
<evidence type="ECO:0000256" key="14">
    <source>
        <dbReference type="ARBA" id="ARBA00023128"/>
    </source>
</evidence>
<keyword evidence="11" id="KW-0999">Mitochondrion inner membrane</keyword>
<dbReference type="OrthoDB" id="341477at2759"/>
<dbReference type="PANTHER" id="PTHR13619">
    <property type="entry name" value="PHOSPHATIDATE CYTIDYLYLTRANSFERASE, MITOCHONDRIAL"/>
    <property type="match status" value="1"/>
</dbReference>
<organism evidence="20 21">
    <name type="scientific">[Candida] subhashii</name>
    <dbReference type="NCBI Taxonomy" id="561895"/>
    <lineage>
        <taxon>Eukaryota</taxon>
        <taxon>Fungi</taxon>
        <taxon>Dikarya</taxon>
        <taxon>Ascomycota</taxon>
        <taxon>Saccharomycotina</taxon>
        <taxon>Pichiomycetes</taxon>
        <taxon>Debaryomycetaceae</taxon>
        <taxon>Spathaspora</taxon>
    </lineage>
</organism>
<evidence type="ECO:0000256" key="10">
    <source>
        <dbReference type="ARBA" id="ARBA00022695"/>
    </source>
</evidence>
<dbReference type="GO" id="GO:0005743">
    <property type="term" value="C:mitochondrial inner membrane"/>
    <property type="evidence" value="ECO:0007669"/>
    <property type="project" value="UniProtKB-SubCell"/>
</dbReference>
<feature type="region of interest" description="Disordered" evidence="19">
    <location>
        <begin position="132"/>
        <end position="152"/>
    </location>
</feature>